<feature type="region of interest" description="Disordered" evidence="1">
    <location>
        <begin position="1"/>
        <end position="27"/>
    </location>
</feature>
<gene>
    <name evidence="2" type="ORF">C791_6658</name>
</gene>
<dbReference type="Proteomes" id="UP000014137">
    <property type="component" value="Unassembled WGS sequence"/>
</dbReference>
<evidence type="ECO:0000313" key="2">
    <source>
        <dbReference type="EMBL" id="EMD23801.1"/>
    </source>
</evidence>
<feature type="compositionally biased region" description="Basic and acidic residues" evidence="1">
    <location>
        <begin position="11"/>
        <end position="27"/>
    </location>
</feature>
<feature type="compositionally biased region" description="Low complexity" evidence="1">
    <location>
        <begin position="1"/>
        <end position="10"/>
    </location>
</feature>
<dbReference type="EMBL" id="ANMG01000065">
    <property type="protein sequence ID" value="EMD23801.1"/>
    <property type="molecule type" value="Genomic_DNA"/>
</dbReference>
<reference evidence="2 3" key="1">
    <citation type="submission" date="2012-10" db="EMBL/GenBank/DDBJ databases">
        <title>Genome assembly of Amycolatopsis azurea DSM 43854.</title>
        <authorList>
            <person name="Khatri I."/>
            <person name="Kaur I."/>
            <person name="Subramanian S."/>
            <person name="Mayilraj S."/>
        </authorList>
    </citation>
    <scope>NUCLEOTIDE SEQUENCE [LARGE SCALE GENOMIC DNA]</scope>
    <source>
        <strain evidence="2 3">DSM 43854</strain>
    </source>
</reference>
<comment type="caution">
    <text evidence="2">The sequence shown here is derived from an EMBL/GenBank/DDBJ whole genome shotgun (WGS) entry which is preliminary data.</text>
</comment>
<dbReference type="PATRIC" id="fig|1238180.3.peg.6410"/>
<sequence length="81" mass="9154">MTRRGTALAGARDRGDGACDQTDDTRDWTDDTRTAGVALSRNKFEIFSNPGHEWFRTSEWVGVHRKDERNHSCSESPLFAP</sequence>
<name>M2QAM4_9PSEU</name>
<protein>
    <submittedName>
        <fullName evidence="2">Uncharacterized protein</fullName>
    </submittedName>
</protein>
<organism evidence="2 3">
    <name type="scientific">Amycolatopsis azurea DSM 43854</name>
    <dbReference type="NCBI Taxonomy" id="1238180"/>
    <lineage>
        <taxon>Bacteria</taxon>
        <taxon>Bacillati</taxon>
        <taxon>Actinomycetota</taxon>
        <taxon>Actinomycetes</taxon>
        <taxon>Pseudonocardiales</taxon>
        <taxon>Pseudonocardiaceae</taxon>
        <taxon>Amycolatopsis</taxon>
    </lineage>
</organism>
<accession>M2QAM4</accession>
<dbReference type="AlphaFoldDB" id="M2QAM4"/>
<evidence type="ECO:0000256" key="1">
    <source>
        <dbReference type="SAM" id="MobiDB-lite"/>
    </source>
</evidence>
<proteinExistence type="predicted"/>
<evidence type="ECO:0000313" key="3">
    <source>
        <dbReference type="Proteomes" id="UP000014137"/>
    </source>
</evidence>